<proteinExistence type="predicted"/>
<evidence type="ECO:0000259" key="1">
    <source>
        <dbReference type="SMART" id="SM00355"/>
    </source>
</evidence>
<dbReference type="EMBL" id="HG793166">
    <property type="protein sequence ID" value="CRL29145.1"/>
    <property type="molecule type" value="Genomic_DNA"/>
</dbReference>
<protein>
    <submittedName>
        <fullName evidence="2">Zinc finger, C2H2-like</fullName>
    </submittedName>
</protein>
<accession>A0A0G4PRT5</accession>
<dbReference type="Pfam" id="PF12013">
    <property type="entry name" value="OrsD"/>
    <property type="match status" value="1"/>
</dbReference>
<dbReference type="GO" id="GO:0001228">
    <property type="term" value="F:DNA-binding transcription activator activity, RNA polymerase II-specific"/>
    <property type="evidence" value="ECO:0007669"/>
    <property type="project" value="TreeGrafter"/>
</dbReference>
<gene>
    <name evidence="2" type="ORF">PCAMFM013_S033g000065</name>
</gene>
<dbReference type="SMART" id="SM00355">
    <property type="entry name" value="ZnF_C2H2"/>
    <property type="match status" value="2"/>
</dbReference>
<keyword evidence="3" id="KW-1185">Reference proteome</keyword>
<dbReference type="AlphaFoldDB" id="A0A0G4PRT5"/>
<dbReference type="Proteomes" id="UP000053732">
    <property type="component" value="Unassembled WGS sequence"/>
</dbReference>
<sequence>MISGCVTETVHPFQLLRYLPVHRVLICLHCRYAIQPGAIVRHLKEIHHLKRLRRRAFVEYASQFELADVDSIILPDETQFPVDSLPIHDGLACRFEGCGHLCATIQRMKAHWSSVHHLSPRNDGNWCSVPLQTFFRGNALRYFTNPALLASSTDSLEEPMSATEKPPITTITTPDLDEAQGLSSLVAYENNISLSVENMHLFDHYLNHTYKTISCGPETDGIFRIIVPQLAAKFPFLLHGMLACSALHLASSNPLNKKSYMLQAIQNQDQALPAFHLATMHVDRNNCQAILSYAFFLVVYGLSSESEDETLFLGNQRTNSSSNWISLLRNGCSMLCDVWSELKHGPLAPFAALWRDDIGVTADPNDPLLVSLLSAISESSETVATVQRFSGEDVHIYRDAALKLAGAFEFTRRFGASLSVWDALNSWLTQVLPEYFDLLDQNHPGALLLLAHYAILLKPLQAEWFLNGRVTKLMDEIGRRLEGNCSLHIWKLFLIARREFVS</sequence>
<feature type="domain" description="C2H2-type" evidence="1">
    <location>
        <begin position="91"/>
        <end position="116"/>
    </location>
</feature>
<dbReference type="PANTHER" id="PTHR47784:SF5">
    <property type="entry name" value="STEROL UPTAKE CONTROL PROTEIN 2"/>
    <property type="match status" value="1"/>
</dbReference>
<name>A0A0G4PRT5_PENC3</name>
<evidence type="ECO:0000313" key="2">
    <source>
        <dbReference type="EMBL" id="CRL29145.1"/>
    </source>
</evidence>
<dbReference type="InterPro" id="IPR053157">
    <property type="entry name" value="Sterol_Uptake_Regulator"/>
</dbReference>
<feature type="domain" description="C2H2-type" evidence="1">
    <location>
        <begin position="25"/>
        <end position="47"/>
    </location>
</feature>
<dbReference type="PANTHER" id="PTHR47784">
    <property type="entry name" value="STEROL UPTAKE CONTROL PROTEIN 2"/>
    <property type="match status" value="1"/>
</dbReference>
<dbReference type="InterPro" id="IPR021858">
    <property type="entry name" value="Fun_TF"/>
</dbReference>
<evidence type="ECO:0000313" key="3">
    <source>
        <dbReference type="Proteomes" id="UP000053732"/>
    </source>
</evidence>
<dbReference type="Pfam" id="PF11951">
    <property type="entry name" value="Fungal_trans_2"/>
    <property type="match status" value="1"/>
</dbReference>
<dbReference type="InterPro" id="IPR013087">
    <property type="entry name" value="Znf_C2H2_type"/>
</dbReference>
<organism evidence="2 3">
    <name type="scientific">Penicillium camemberti (strain FM 013)</name>
    <dbReference type="NCBI Taxonomy" id="1429867"/>
    <lineage>
        <taxon>Eukaryota</taxon>
        <taxon>Fungi</taxon>
        <taxon>Dikarya</taxon>
        <taxon>Ascomycota</taxon>
        <taxon>Pezizomycotina</taxon>
        <taxon>Eurotiomycetes</taxon>
        <taxon>Eurotiomycetidae</taxon>
        <taxon>Eurotiales</taxon>
        <taxon>Aspergillaceae</taxon>
        <taxon>Penicillium</taxon>
    </lineage>
</organism>
<reference evidence="2 3" key="1">
    <citation type="journal article" date="2014" name="Nat. Commun.">
        <title>Multiple recent horizontal transfers of a large genomic region in cheese making fungi.</title>
        <authorList>
            <person name="Cheeseman K."/>
            <person name="Ropars J."/>
            <person name="Renault P."/>
            <person name="Dupont J."/>
            <person name="Gouzy J."/>
            <person name="Branca A."/>
            <person name="Abraham A.L."/>
            <person name="Ceppi M."/>
            <person name="Conseiller E."/>
            <person name="Debuchy R."/>
            <person name="Malagnac F."/>
            <person name="Goarin A."/>
            <person name="Silar P."/>
            <person name="Lacoste S."/>
            <person name="Sallet E."/>
            <person name="Bensimon A."/>
            <person name="Giraud T."/>
            <person name="Brygoo Y."/>
        </authorList>
    </citation>
    <scope>NUCLEOTIDE SEQUENCE [LARGE SCALE GENOMIC DNA]</scope>
    <source>
        <strain evidence="3">FM 013</strain>
    </source>
</reference>
<dbReference type="InterPro" id="IPR022698">
    <property type="entry name" value="OrsD"/>
</dbReference>